<proteinExistence type="predicted"/>
<evidence type="ECO:0000313" key="2">
    <source>
        <dbReference type="EMBL" id="MFC5156360.1"/>
    </source>
</evidence>
<dbReference type="RefSeq" id="WP_344485434.1">
    <property type="nucleotide sequence ID" value="NZ_BAAASB010000029.1"/>
</dbReference>
<dbReference type="Pfam" id="PF13349">
    <property type="entry name" value="DUF4097"/>
    <property type="match status" value="1"/>
</dbReference>
<dbReference type="InterPro" id="IPR025164">
    <property type="entry name" value="Toastrack_DUF4097"/>
</dbReference>
<protein>
    <submittedName>
        <fullName evidence="2">DUF4097 domain-containing protein</fullName>
    </submittedName>
</protein>
<dbReference type="Proteomes" id="UP001596160">
    <property type="component" value="Unassembled WGS sequence"/>
</dbReference>
<comment type="caution">
    <text evidence="2">The sequence shown here is derived from an EMBL/GenBank/DDBJ whole genome shotgun (WGS) entry which is preliminary data.</text>
</comment>
<accession>A0ABW0AUQ1</accession>
<dbReference type="EMBL" id="JBHSKP010000033">
    <property type="protein sequence ID" value="MFC5156360.1"/>
    <property type="molecule type" value="Genomic_DNA"/>
</dbReference>
<evidence type="ECO:0000313" key="3">
    <source>
        <dbReference type="Proteomes" id="UP001596160"/>
    </source>
</evidence>
<gene>
    <name evidence="2" type="ORF">ACFPRH_32075</name>
</gene>
<reference evidence="3" key="1">
    <citation type="journal article" date="2019" name="Int. J. Syst. Evol. Microbiol.">
        <title>The Global Catalogue of Microorganisms (GCM) 10K type strain sequencing project: providing services to taxonomists for standard genome sequencing and annotation.</title>
        <authorList>
            <consortium name="The Broad Institute Genomics Platform"/>
            <consortium name="The Broad Institute Genome Sequencing Center for Infectious Disease"/>
            <person name="Wu L."/>
            <person name="Ma J."/>
        </authorList>
    </citation>
    <scope>NUCLEOTIDE SEQUENCE [LARGE SCALE GENOMIC DNA]</scope>
    <source>
        <strain evidence="3">PCU 266</strain>
    </source>
</reference>
<evidence type="ECO:0000259" key="1">
    <source>
        <dbReference type="Pfam" id="PF13349"/>
    </source>
</evidence>
<keyword evidence="3" id="KW-1185">Reference proteome</keyword>
<organism evidence="2 3">
    <name type="scientific">Streptomyces amakusaensis</name>
    <dbReference type="NCBI Taxonomy" id="67271"/>
    <lineage>
        <taxon>Bacteria</taxon>
        <taxon>Bacillati</taxon>
        <taxon>Actinomycetota</taxon>
        <taxon>Actinomycetes</taxon>
        <taxon>Kitasatosporales</taxon>
        <taxon>Streptomycetaceae</taxon>
        <taxon>Streptomyces</taxon>
    </lineage>
</organism>
<name>A0ABW0AUQ1_9ACTN</name>
<sequence length="308" mass="31912">MPTRTLTAQQPGPVLIDARLLGAGGVVTVRTDPTRTEAEITVHTADDTGEFADAVRDADLHWDSRGVLTAHVQGNGDGGGMSGSGVFITGDNYGGVVQSVQNNYGSIVMVSGRDLNISSGQSRFQYRDTLSTIRGGSPITITAVVPEGSSVTASTHSADVTAEGTFAEISASTKSGDLRAPGQSERVTARTQSGDIDVENSPTITARTISGDVRLGRTDLAEATTVSGDVTIRDFGGTAQLKSTSGDIRIHATAGGDITAKTVSGDITVTGTEQAVTDDLDVHANSMTGEVRIPRSRHNTGTPRRRSS</sequence>
<feature type="domain" description="DUF4097" evidence="1">
    <location>
        <begin position="101"/>
        <end position="303"/>
    </location>
</feature>